<dbReference type="Pfam" id="PF02566">
    <property type="entry name" value="OsmC"/>
    <property type="match status" value="1"/>
</dbReference>
<name>A0A7K0J3Z8_9ACTN</name>
<accession>A0A7K0J3Z8</accession>
<dbReference type="PANTHER" id="PTHR34352:SF1">
    <property type="entry name" value="PROTEIN YHFA"/>
    <property type="match status" value="1"/>
</dbReference>
<dbReference type="InterPro" id="IPR003718">
    <property type="entry name" value="OsmC/Ohr_fam"/>
</dbReference>
<organism evidence="1 2">
    <name type="scientific">Cutibacterium porci</name>
    <dbReference type="NCBI Taxonomy" id="2605781"/>
    <lineage>
        <taxon>Bacteria</taxon>
        <taxon>Bacillati</taxon>
        <taxon>Actinomycetota</taxon>
        <taxon>Actinomycetes</taxon>
        <taxon>Propionibacteriales</taxon>
        <taxon>Propionibacteriaceae</taxon>
        <taxon>Cutibacterium</taxon>
    </lineage>
</organism>
<dbReference type="PANTHER" id="PTHR34352">
    <property type="entry name" value="PROTEIN YHFA"/>
    <property type="match status" value="1"/>
</dbReference>
<keyword evidence="2" id="KW-1185">Reference proteome</keyword>
<dbReference type="EMBL" id="VUMG01000001">
    <property type="protein sequence ID" value="MSS44644.1"/>
    <property type="molecule type" value="Genomic_DNA"/>
</dbReference>
<dbReference type="InterPro" id="IPR015946">
    <property type="entry name" value="KH_dom-like_a/b"/>
</dbReference>
<gene>
    <name evidence="1" type="ORF">FYJ43_00890</name>
</gene>
<sequence>MPSATKKVSLVRRSGGRYTATNARGGQIRFGSGQDAEFTPVELLLAAIGGCSSIDVDTVTSRRGEPTQFTVSVSGTKRSDEEGRASLGDIAVDFRLSFPDTEEGREAAGLVNRVVTMSRDKNCTVSRTVEAPTPVAFSIAGEPLD</sequence>
<evidence type="ECO:0000313" key="1">
    <source>
        <dbReference type="EMBL" id="MSS44644.1"/>
    </source>
</evidence>
<protein>
    <submittedName>
        <fullName evidence="1">OsmC family peroxiredoxin</fullName>
    </submittedName>
</protein>
<dbReference type="Gene3D" id="3.30.300.20">
    <property type="match status" value="1"/>
</dbReference>
<reference evidence="1 2" key="1">
    <citation type="submission" date="2019-08" db="EMBL/GenBank/DDBJ databases">
        <title>In-depth cultivation of the pig gut microbiome towards novel bacterial diversity and tailored functional studies.</title>
        <authorList>
            <person name="Wylensek D."/>
            <person name="Hitch T.C.A."/>
            <person name="Clavel T."/>
        </authorList>
    </citation>
    <scope>NUCLEOTIDE SEQUENCE [LARGE SCALE GENOMIC DNA]</scope>
    <source>
        <strain evidence="1 2">WCA-380-WT-3A</strain>
    </source>
</reference>
<dbReference type="RefSeq" id="WP_154561149.1">
    <property type="nucleotide sequence ID" value="NZ_VUMG01000001.1"/>
</dbReference>
<comment type="caution">
    <text evidence="1">The sequence shown here is derived from an EMBL/GenBank/DDBJ whole genome shotgun (WGS) entry which is preliminary data.</text>
</comment>
<dbReference type="Proteomes" id="UP000466104">
    <property type="component" value="Unassembled WGS sequence"/>
</dbReference>
<dbReference type="SUPFAM" id="SSF82784">
    <property type="entry name" value="OsmC-like"/>
    <property type="match status" value="1"/>
</dbReference>
<proteinExistence type="predicted"/>
<dbReference type="AlphaFoldDB" id="A0A7K0J3Z8"/>
<evidence type="ECO:0000313" key="2">
    <source>
        <dbReference type="Proteomes" id="UP000466104"/>
    </source>
</evidence>
<dbReference type="InterPro" id="IPR036102">
    <property type="entry name" value="OsmC/Ohrsf"/>
</dbReference>